<proteinExistence type="predicted"/>
<dbReference type="KEGG" id="psl:Psta_3623"/>
<name>D2QZ92_PIRSD</name>
<dbReference type="InterPro" id="IPR041796">
    <property type="entry name" value="Mre11_N"/>
</dbReference>
<evidence type="ECO:0000313" key="3">
    <source>
        <dbReference type="Proteomes" id="UP000001887"/>
    </source>
</evidence>
<dbReference type="OrthoDB" id="208387at2"/>
<dbReference type="eggNOG" id="COG0420">
    <property type="taxonomic scope" value="Bacteria"/>
</dbReference>
<dbReference type="STRING" id="530564.Psta_3623"/>
<organism evidence="2 3">
    <name type="scientific">Pirellula staleyi (strain ATCC 27377 / DSM 6068 / ICPB 4128)</name>
    <name type="common">Pirella staleyi</name>
    <dbReference type="NCBI Taxonomy" id="530564"/>
    <lineage>
        <taxon>Bacteria</taxon>
        <taxon>Pseudomonadati</taxon>
        <taxon>Planctomycetota</taxon>
        <taxon>Planctomycetia</taxon>
        <taxon>Pirellulales</taxon>
        <taxon>Pirellulaceae</taxon>
        <taxon>Pirellula</taxon>
    </lineage>
</organism>
<dbReference type="InterPro" id="IPR050535">
    <property type="entry name" value="DNA_Repair-Maintenance_Comp"/>
</dbReference>
<dbReference type="PANTHER" id="PTHR30337">
    <property type="entry name" value="COMPONENT OF ATP-DEPENDENT DSDNA EXONUCLEASE"/>
    <property type="match status" value="1"/>
</dbReference>
<dbReference type="Proteomes" id="UP000001887">
    <property type="component" value="Chromosome"/>
</dbReference>
<dbReference type="EMBL" id="CP001848">
    <property type="protein sequence ID" value="ADB18284.1"/>
    <property type="molecule type" value="Genomic_DNA"/>
</dbReference>
<dbReference type="AlphaFoldDB" id="D2QZ92"/>
<accession>D2QZ92</accession>
<keyword evidence="3" id="KW-1185">Reference proteome</keyword>
<dbReference type="GO" id="GO:0016787">
    <property type="term" value="F:hydrolase activity"/>
    <property type="evidence" value="ECO:0007669"/>
    <property type="project" value="UniProtKB-KW"/>
</dbReference>
<keyword evidence="1" id="KW-0378">Hydrolase</keyword>
<dbReference type="InterPro" id="IPR029052">
    <property type="entry name" value="Metallo-depent_PP-like"/>
</dbReference>
<evidence type="ECO:0000313" key="2">
    <source>
        <dbReference type="EMBL" id="ADB18284.1"/>
    </source>
</evidence>
<dbReference type="SUPFAM" id="SSF56300">
    <property type="entry name" value="Metallo-dependent phosphatases"/>
    <property type="match status" value="1"/>
</dbReference>
<evidence type="ECO:0000256" key="1">
    <source>
        <dbReference type="ARBA" id="ARBA00022801"/>
    </source>
</evidence>
<dbReference type="CDD" id="cd00840">
    <property type="entry name" value="MPP_Mre11_N"/>
    <property type="match status" value="1"/>
</dbReference>
<gene>
    <name evidence="2" type="ordered locus">Psta_3623</name>
</gene>
<dbReference type="Gene3D" id="3.60.21.10">
    <property type="match status" value="1"/>
</dbReference>
<dbReference type="HOGENOM" id="CLU_050207_0_0_0"/>
<dbReference type="PANTHER" id="PTHR30337:SF7">
    <property type="entry name" value="PHOSPHOESTERASE"/>
    <property type="match status" value="1"/>
</dbReference>
<evidence type="ECO:0008006" key="4">
    <source>
        <dbReference type="Google" id="ProtNLM"/>
    </source>
</evidence>
<sequence length="416" mass="46122">MTDVGFRFLHAADFHLEQPFSGLTELPESIAALVVEAPFAAALRMFDAAIRERVEFIILSGDLLDVEQAGAAGVSFLLEQFERMQSHGIAVYWCGGRSDNPQEWPAGVNLPAGVQVFPAFKVEELTHFRDEEPIALIVGRSWHRSADISPLDFPDEGSGVFTVGVGYGTCDPALLTQRRVDYWALGGEHERRTLGSTQKVIHYPGTTQSREPSELGPHGCSLVHVAAEGRSRIQTLNTDAVRWLDETILVAGELGKGDTPKQLADRVKQLRSENDERLLLVRWKLRGSGKLGSTQRRRELATELLGYLRSEFASGKTPVWSVSVDIDAAETPAAWYEEDSMLGEFLRVSSRWQQDDVTPDLSAEIPEAFREHELAEMLAISETSREQVLAEAVILGSQLLGGNERTKRSERTPSRE</sequence>
<protein>
    <recommendedName>
        <fullName evidence="4">Metallophosphoesterase</fullName>
    </recommendedName>
</protein>
<reference evidence="2 3" key="1">
    <citation type="journal article" date="2009" name="Stand. Genomic Sci.">
        <title>Complete genome sequence of Pirellula staleyi type strain (ATCC 27377).</title>
        <authorList>
            <person name="Clum A."/>
            <person name="Tindall B.J."/>
            <person name="Sikorski J."/>
            <person name="Ivanova N."/>
            <person name="Mavrommatis K."/>
            <person name="Lucas S."/>
            <person name="Glavina del Rio T."/>
            <person name="Nolan M."/>
            <person name="Chen F."/>
            <person name="Tice H."/>
            <person name="Pitluck S."/>
            <person name="Cheng J.F."/>
            <person name="Chertkov O."/>
            <person name="Brettin T."/>
            <person name="Han C."/>
            <person name="Detter J.C."/>
            <person name="Kuske C."/>
            <person name="Bruce D."/>
            <person name="Goodwin L."/>
            <person name="Ovchinikova G."/>
            <person name="Pati A."/>
            <person name="Mikhailova N."/>
            <person name="Chen A."/>
            <person name="Palaniappan K."/>
            <person name="Land M."/>
            <person name="Hauser L."/>
            <person name="Chang Y.J."/>
            <person name="Jeffries C.D."/>
            <person name="Chain P."/>
            <person name="Rohde M."/>
            <person name="Goker M."/>
            <person name="Bristow J."/>
            <person name="Eisen J.A."/>
            <person name="Markowitz V."/>
            <person name="Hugenholtz P."/>
            <person name="Kyrpides N.C."/>
            <person name="Klenk H.P."/>
            <person name="Lapidus A."/>
        </authorList>
    </citation>
    <scope>NUCLEOTIDE SEQUENCE [LARGE SCALE GENOMIC DNA]</scope>
    <source>
        <strain evidence="3">ATCC 27377 / DSM 6068 / ICPB 4128</strain>
    </source>
</reference>